<reference evidence="3" key="1">
    <citation type="journal article" date="2012" name="J. Bacteriol.">
        <title>Genome Sequence of Micromonospora lupini Lupac 08, Isolated from Root Nodules of Lupinus angustifolius.</title>
        <authorList>
            <person name="Alonso-Vega P."/>
            <person name="Normand P."/>
            <person name="Bacigalupe R."/>
            <person name="Pujic P."/>
            <person name="Lajus A."/>
            <person name="Vallenet D."/>
            <person name="Carro L."/>
            <person name="Coll P."/>
            <person name="Trujillo M.E."/>
        </authorList>
    </citation>
    <scope>NUCLEOTIDE SEQUENCE [LARGE SCALE GENOMIC DNA]</scope>
    <source>
        <strain evidence="3">Lupac 08</strain>
    </source>
</reference>
<feature type="chain" id="PRO_5003631994" evidence="1">
    <location>
        <begin position="40"/>
        <end position="105"/>
    </location>
</feature>
<proteinExistence type="predicted"/>
<keyword evidence="3" id="KW-1185">Reference proteome</keyword>
<dbReference type="OrthoDB" id="3482672at2"/>
<protein>
    <submittedName>
        <fullName evidence="2">Uncharacterized protein</fullName>
    </submittedName>
</protein>
<dbReference type="InterPro" id="IPR006311">
    <property type="entry name" value="TAT_signal"/>
</dbReference>
<dbReference type="PROSITE" id="PS51318">
    <property type="entry name" value="TAT"/>
    <property type="match status" value="1"/>
</dbReference>
<dbReference type="STRING" id="1150864.MILUP08_45542"/>
<name>I0LA11_9ACTN</name>
<dbReference type="RefSeq" id="WP_007463831.1">
    <property type="nucleotide sequence ID" value="NZ_HF570108.1"/>
</dbReference>
<keyword evidence="1" id="KW-0732">Signal</keyword>
<dbReference type="Proteomes" id="UP000003448">
    <property type="component" value="Unassembled WGS sequence"/>
</dbReference>
<comment type="caution">
    <text evidence="2">The sequence shown here is derived from an EMBL/GenBank/DDBJ whole genome shotgun (WGS) entry which is preliminary data.</text>
</comment>
<feature type="signal peptide" evidence="1">
    <location>
        <begin position="1"/>
        <end position="39"/>
    </location>
</feature>
<sequence length="105" mass="10991">MTTAVPKSSVKRRGVLRGIGAGGLAAAVAVFAKGSPAQAANWNCCTLDYVPPNISMTTCLNASHYVWTCTFGTVGPIYRCQCCERKRADGSYNASAGKCTCTSNC</sequence>
<evidence type="ECO:0000313" key="2">
    <source>
        <dbReference type="EMBL" id="CCH20658.1"/>
    </source>
</evidence>
<gene>
    <name evidence="2" type="ORF">MILUP08_45542</name>
</gene>
<organism evidence="2 3">
    <name type="scientific">Micromonospora lupini str. Lupac 08</name>
    <dbReference type="NCBI Taxonomy" id="1150864"/>
    <lineage>
        <taxon>Bacteria</taxon>
        <taxon>Bacillati</taxon>
        <taxon>Actinomycetota</taxon>
        <taxon>Actinomycetes</taxon>
        <taxon>Micromonosporales</taxon>
        <taxon>Micromonosporaceae</taxon>
        <taxon>Micromonospora</taxon>
    </lineage>
</organism>
<dbReference type="AlphaFoldDB" id="I0LA11"/>
<evidence type="ECO:0000313" key="3">
    <source>
        <dbReference type="Proteomes" id="UP000003448"/>
    </source>
</evidence>
<dbReference type="EMBL" id="CAIE01000039">
    <property type="protein sequence ID" value="CCH20658.1"/>
    <property type="molecule type" value="Genomic_DNA"/>
</dbReference>
<evidence type="ECO:0000256" key="1">
    <source>
        <dbReference type="SAM" id="SignalP"/>
    </source>
</evidence>
<accession>I0LA11</accession>